<keyword evidence="2" id="KW-1185">Reference proteome</keyword>
<dbReference type="Proteomes" id="UP001143910">
    <property type="component" value="Unassembled WGS sequence"/>
</dbReference>
<protein>
    <submittedName>
        <fullName evidence="1">Uncharacterized protein</fullName>
    </submittedName>
</protein>
<gene>
    <name evidence="1" type="ORF">NQ176_g3253</name>
</gene>
<accession>A0ACC1NK50</accession>
<name>A0ACC1NK50_9HYPO</name>
<comment type="caution">
    <text evidence="1">The sequence shown here is derived from an EMBL/GenBank/DDBJ whole genome shotgun (WGS) entry which is preliminary data.</text>
</comment>
<proteinExistence type="predicted"/>
<evidence type="ECO:0000313" key="2">
    <source>
        <dbReference type="Proteomes" id="UP001143910"/>
    </source>
</evidence>
<sequence length="591" mass="67808">MLNKLNIAGPDPAVSLVGAAESSATKAVQYVNAAEREAEIVFILIRRHLKVVRGTKKQHLIQPRIKAQAALEVIPDSDEVDDQDETRLPTQPLKNKLVLQISDTIPRDSSSVSPSPSTSIPVEQNVWARQGPDCQSNSTGDLNLHYLPSDYKMHLHYLYHNITCHHYCLTNDTDNFFVRGLIVEASRNKLLLNTVVAFSAYLRSIEHADGKLGDFLLYYNRSITLLLACLKQEGTHNLPTLLSILQLATIEEYLGDWMNLMGHQRAALELFTKLFTPQTVMDTRIGQICLCWYSRFDIGGAFLGMAQPTLCRDWFTNAALYYREKINQEPNQILWRAEERLARLHIIRYDMALLLSSSADEELSDRNFSHEHERITTQLMNWRDTWDPLLTSPTYVVRDYPWQQPPDPDDIVDPYERGLLYKQPLLSSTMVLVEWHTLVVLHKSTTRASRAELALDLRHHSYAVCQLFEAMEYWPSKPKGALLGFRLSLIVVALFLPRDERHRAWLWRKLAVLETMGSIQALPLRSRLAELFNDKNAAQWWLPDNRGFSPMLQSIRNFADERHHAAVHALDRLQVAVKLFDKLNLTPNTET</sequence>
<dbReference type="EMBL" id="JANJQO010000283">
    <property type="protein sequence ID" value="KAJ2979438.1"/>
    <property type="molecule type" value="Genomic_DNA"/>
</dbReference>
<reference evidence="1" key="1">
    <citation type="submission" date="2022-08" db="EMBL/GenBank/DDBJ databases">
        <title>Genome Sequence of Lecanicillium fungicola.</title>
        <authorList>
            <person name="Buettner E."/>
        </authorList>
    </citation>
    <scope>NUCLEOTIDE SEQUENCE</scope>
    <source>
        <strain evidence="1">Babe33</strain>
    </source>
</reference>
<evidence type="ECO:0000313" key="1">
    <source>
        <dbReference type="EMBL" id="KAJ2979438.1"/>
    </source>
</evidence>
<organism evidence="1 2">
    <name type="scientific">Zarea fungicola</name>
    <dbReference type="NCBI Taxonomy" id="93591"/>
    <lineage>
        <taxon>Eukaryota</taxon>
        <taxon>Fungi</taxon>
        <taxon>Dikarya</taxon>
        <taxon>Ascomycota</taxon>
        <taxon>Pezizomycotina</taxon>
        <taxon>Sordariomycetes</taxon>
        <taxon>Hypocreomycetidae</taxon>
        <taxon>Hypocreales</taxon>
        <taxon>Cordycipitaceae</taxon>
        <taxon>Zarea</taxon>
    </lineage>
</organism>